<sequence length="216" mass="23592">MLRAALVPSLLLLRAHSFALIAVRHARLVVVRGSDLDEGDALLAEAVGALQDLRVAVASERVERARDCYARVADAPTRADREDLARSVDTQVQRLLERTRAARSDALAAQRAATTTDTAGDGLMRDAVSALARQDYAAARAAVDDARKSFARDGVVGREAALGNLYASINVEQERAARDEARREQERSEREQELLRRGKALVAEQRITADAERRAP</sequence>
<evidence type="ECO:0000256" key="2">
    <source>
        <dbReference type="SAM" id="SignalP"/>
    </source>
</evidence>
<evidence type="ECO:0000313" key="5">
    <source>
        <dbReference type="Proteomes" id="UP000789595"/>
    </source>
</evidence>
<feature type="signal peptide" evidence="2">
    <location>
        <begin position="1"/>
        <end position="17"/>
    </location>
</feature>
<evidence type="ECO:0000256" key="1">
    <source>
        <dbReference type="SAM" id="MobiDB-lite"/>
    </source>
</evidence>
<accession>A0A7S4A3I3</accession>
<protein>
    <submittedName>
        <fullName evidence="3">Uncharacterized protein</fullName>
    </submittedName>
</protein>
<evidence type="ECO:0000313" key="3">
    <source>
        <dbReference type="EMBL" id="CAE0702450.1"/>
    </source>
</evidence>
<gene>
    <name evidence="3" type="ORF">PCAL00307_LOCUS17895</name>
    <name evidence="4" type="ORF">PECAL_2P00960</name>
</gene>
<dbReference type="EMBL" id="CAKKNE010000002">
    <property type="protein sequence ID" value="CAH0367091.1"/>
    <property type="molecule type" value="Genomic_DNA"/>
</dbReference>
<feature type="chain" id="PRO_5036404018" evidence="2">
    <location>
        <begin position="18"/>
        <end position="216"/>
    </location>
</feature>
<evidence type="ECO:0000313" key="4">
    <source>
        <dbReference type="EMBL" id="CAH0367091.1"/>
    </source>
</evidence>
<organism evidence="3">
    <name type="scientific">Pelagomonas calceolata</name>
    <dbReference type="NCBI Taxonomy" id="35677"/>
    <lineage>
        <taxon>Eukaryota</taxon>
        <taxon>Sar</taxon>
        <taxon>Stramenopiles</taxon>
        <taxon>Ochrophyta</taxon>
        <taxon>Pelagophyceae</taxon>
        <taxon>Pelagomonadales</taxon>
        <taxon>Pelagomonadaceae</taxon>
        <taxon>Pelagomonas</taxon>
    </lineage>
</organism>
<dbReference type="Proteomes" id="UP000789595">
    <property type="component" value="Unassembled WGS sequence"/>
</dbReference>
<dbReference type="AlphaFoldDB" id="A0A7S4A3I3"/>
<name>A0A7S4A3I3_9STRA</name>
<dbReference type="EMBL" id="HBIW01020780">
    <property type="protein sequence ID" value="CAE0702450.1"/>
    <property type="molecule type" value="Transcribed_RNA"/>
</dbReference>
<reference evidence="4" key="2">
    <citation type="submission" date="2021-11" db="EMBL/GenBank/DDBJ databases">
        <authorList>
            <consortium name="Genoscope - CEA"/>
            <person name="William W."/>
        </authorList>
    </citation>
    <scope>NUCLEOTIDE SEQUENCE</scope>
</reference>
<reference evidence="3" key="1">
    <citation type="submission" date="2021-01" db="EMBL/GenBank/DDBJ databases">
        <authorList>
            <person name="Corre E."/>
            <person name="Pelletier E."/>
            <person name="Niang G."/>
            <person name="Scheremetjew M."/>
            <person name="Finn R."/>
            <person name="Kale V."/>
            <person name="Holt S."/>
            <person name="Cochrane G."/>
            <person name="Meng A."/>
            <person name="Brown T."/>
            <person name="Cohen L."/>
        </authorList>
    </citation>
    <scope>NUCLEOTIDE SEQUENCE</scope>
    <source>
        <strain evidence="3">CCMP1756</strain>
    </source>
</reference>
<keyword evidence="5" id="KW-1185">Reference proteome</keyword>
<feature type="region of interest" description="Disordered" evidence="1">
    <location>
        <begin position="175"/>
        <end position="196"/>
    </location>
</feature>
<keyword evidence="2" id="KW-0732">Signal</keyword>
<proteinExistence type="predicted"/>